<organism evidence="2 3">
    <name type="scientific">Sumerlaea chitinivorans</name>
    <dbReference type="NCBI Taxonomy" id="2250252"/>
    <lineage>
        <taxon>Bacteria</taxon>
        <taxon>Candidatus Sumerlaeota</taxon>
        <taxon>Candidatus Sumerlaeia</taxon>
        <taxon>Candidatus Sumerlaeales</taxon>
        <taxon>Candidatus Sumerlaeaceae</taxon>
        <taxon>Candidatus Sumerlaea</taxon>
    </lineage>
</organism>
<dbReference type="GO" id="GO:0050566">
    <property type="term" value="F:asparaginyl-tRNA synthase (glutamine-hydrolyzing) activity"/>
    <property type="evidence" value="ECO:0007669"/>
    <property type="project" value="RHEA"/>
</dbReference>
<dbReference type="GO" id="GO:0050567">
    <property type="term" value="F:glutaminyl-tRNA synthase (glutamine-hydrolyzing) activity"/>
    <property type="evidence" value="ECO:0007669"/>
    <property type="project" value="UniProtKB-UniRule"/>
</dbReference>
<dbReference type="Gene3D" id="1.10.20.60">
    <property type="entry name" value="Glu-tRNAGln amidotransferase C subunit, N-terminal domain"/>
    <property type="match status" value="1"/>
</dbReference>
<keyword evidence="1" id="KW-0067">ATP-binding</keyword>
<dbReference type="PANTHER" id="PTHR15004">
    <property type="entry name" value="GLUTAMYL-TRNA(GLN) AMIDOTRANSFERASE SUBUNIT C, MITOCHONDRIAL"/>
    <property type="match status" value="1"/>
</dbReference>
<keyword evidence="1" id="KW-0648">Protein biosynthesis</keyword>
<sequence length="98" mass="10754">MSKLDIEAVKHVALLARLELSEEEIEHFARDLNTILDYVAKLNELDTSGVPPTSHSLALSNVFREDIVRESLPAEAALANAPEAEDGCFKVPAVIQEQ</sequence>
<keyword evidence="1" id="KW-0547">Nucleotide-binding</keyword>
<dbReference type="Proteomes" id="UP000262583">
    <property type="component" value="Chromosome"/>
</dbReference>
<gene>
    <name evidence="1" type="primary">gatC</name>
    <name evidence="2" type="ORF">BRCON_1256</name>
</gene>
<dbReference type="InterPro" id="IPR003837">
    <property type="entry name" value="GatC"/>
</dbReference>
<protein>
    <recommendedName>
        <fullName evidence="1">Aspartyl/glutamyl-tRNA(Asn/Gln) amidotransferase subunit C</fullName>
        <shortName evidence="1">Asp/Glu-ADT subunit C</shortName>
        <ecNumber evidence="1">6.3.5.-</ecNumber>
    </recommendedName>
</protein>
<dbReference type="Pfam" id="PF02686">
    <property type="entry name" value="GatC"/>
    <property type="match status" value="1"/>
</dbReference>
<comment type="similarity">
    <text evidence="1">Belongs to the GatC family.</text>
</comment>
<keyword evidence="2" id="KW-0808">Transferase</keyword>
<accession>A0A2Z4Y680</accession>
<comment type="catalytic activity">
    <reaction evidence="1">
        <text>L-aspartyl-tRNA(Asn) + L-glutamine + ATP + H2O = L-asparaginyl-tRNA(Asn) + L-glutamate + ADP + phosphate + 2 H(+)</text>
        <dbReference type="Rhea" id="RHEA:14513"/>
        <dbReference type="Rhea" id="RHEA-COMP:9674"/>
        <dbReference type="Rhea" id="RHEA-COMP:9677"/>
        <dbReference type="ChEBI" id="CHEBI:15377"/>
        <dbReference type="ChEBI" id="CHEBI:15378"/>
        <dbReference type="ChEBI" id="CHEBI:29985"/>
        <dbReference type="ChEBI" id="CHEBI:30616"/>
        <dbReference type="ChEBI" id="CHEBI:43474"/>
        <dbReference type="ChEBI" id="CHEBI:58359"/>
        <dbReference type="ChEBI" id="CHEBI:78515"/>
        <dbReference type="ChEBI" id="CHEBI:78516"/>
        <dbReference type="ChEBI" id="CHEBI:456216"/>
    </reaction>
</comment>
<name>A0A2Z4Y680_SUMC1</name>
<evidence type="ECO:0000313" key="2">
    <source>
        <dbReference type="EMBL" id="AXA36033.1"/>
    </source>
</evidence>
<keyword evidence="1" id="KW-0436">Ligase</keyword>
<dbReference type="InterPro" id="IPR036113">
    <property type="entry name" value="Asp/Glu-ADT_sf_sub_c"/>
</dbReference>
<dbReference type="EMBL" id="CP030759">
    <property type="protein sequence ID" value="AXA36033.1"/>
    <property type="molecule type" value="Genomic_DNA"/>
</dbReference>
<dbReference type="PANTHER" id="PTHR15004:SF0">
    <property type="entry name" value="GLUTAMYL-TRNA(GLN) AMIDOTRANSFERASE SUBUNIT C, MITOCHONDRIAL"/>
    <property type="match status" value="1"/>
</dbReference>
<dbReference type="KEGG" id="schv:BRCON_1256"/>
<dbReference type="GO" id="GO:0070681">
    <property type="term" value="P:glutaminyl-tRNAGln biosynthesis via transamidation"/>
    <property type="evidence" value="ECO:0007669"/>
    <property type="project" value="TreeGrafter"/>
</dbReference>
<proteinExistence type="inferred from homology"/>
<dbReference type="HAMAP" id="MF_00122">
    <property type="entry name" value="GatC"/>
    <property type="match status" value="1"/>
</dbReference>
<evidence type="ECO:0000313" key="3">
    <source>
        <dbReference type="Proteomes" id="UP000262583"/>
    </source>
</evidence>
<dbReference type="GO" id="GO:0006412">
    <property type="term" value="P:translation"/>
    <property type="evidence" value="ECO:0007669"/>
    <property type="project" value="UniProtKB-UniRule"/>
</dbReference>
<evidence type="ECO:0000256" key="1">
    <source>
        <dbReference type="HAMAP-Rule" id="MF_00122"/>
    </source>
</evidence>
<dbReference type="GO" id="GO:0006450">
    <property type="term" value="P:regulation of translational fidelity"/>
    <property type="evidence" value="ECO:0007669"/>
    <property type="project" value="InterPro"/>
</dbReference>
<reference evidence="2 3" key="1">
    <citation type="submission" date="2018-05" db="EMBL/GenBank/DDBJ databases">
        <title>A metagenomic window into the 2 km-deep terrestrial subsurface aquifer revealed taxonomically and functionally diverse microbial community comprising novel uncultured bacterial lineages.</title>
        <authorList>
            <person name="Kadnikov V.V."/>
            <person name="Mardanov A.V."/>
            <person name="Beletsky A.V."/>
            <person name="Banks D."/>
            <person name="Pimenov N.V."/>
            <person name="Frank Y.A."/>
            <person name="Karnachuk O.V."/>
            <person name="Ravin N.V."/>
        </authorList>
    </citation>
    <scope>NUCLEOTIDE SEQUENCE [LARGE SCALE GENOMIC DNA]</scope>
    <source>
        <strain evidence="2">BY</strain>
    </source>
</reference>
<dbReference type="GO" id="GO:0005524">
    <property type="term" value="F:ATP binding"/>
    <property type="evidence" value="ECO:0007669"/>
    <property type="project" value="UniProtKB-KW"/>
</dbReference>
<comment type="function">
    <text evidence="1">Allows the formation of correctly charged Asn-tRNA(Asn) or Gln-tRNA(Gln) through the transamidation of misacylated Asp-tRNA(Asn) or Glu-tRNA(Gln) in organisms which lack either or both of asparaginyl-tRNA or glutaminyl-tRNA synthetases. The reaction takes place in the presence of glutamine and ATP through an activated phospho-Asp-tRNA(Asn) or phospho-Glu-tRNA(Gln).</text>
</comment>
<dbReference type="GO" id="GO:0016740">
    <property type="term" value="F:transferase activity"/>
    <property type="evidence" value="ECO:0007669"/>
    <property type="project" value="UniProtKB-KW"/>
</dbReference>
<dbReference type="EC" id="6.3.5.-" evidence="1"/>
<dbReference type="AlphaFoldDB" id="A0A2Z4Y680"/>
<dbReference type="NCBIfam" id="TIGR00135">
    <property type="entry name" value="gatC"/>
    <property type="match status" value="1"/>
</dbReference>
<comment type="subunit">
    <text evidence="1">Heterotrimer of A, B and C subunits.</text>
</comment>
<comment type="catalytic activity">
    <reaction evidence="1">
        <text>L-glutamyl-tRNA(Gln) + L-glutamine + ATP + H2O = L-glutaminyl-tRNA(Gln) + L-glutamate + ADP + phosphate + H(+)</text>
        <dbReference type="Rhea" id="RHEA:17521"/>
        <dbReference type="Rhea" id="RHEA-COMP:9681"/>
        <dbReference type="Rhea" id="RHEA-COMP:9684"/>
        <dbReference type="ChEBI" id="CHEBI:15377"/>
        <dbReference type="ChEBI" id="CHEBI:15378"/>
        <dbReference type="ChEBI" id="CHEBI:29985"/>
        <dbReference type="ChEBI" id="CHEBI:30616"/>
        <dbReference type="ChEBI" id="CHEBI:43474"/>
        <dbReference type="ChEBI" id="CHEBI:58359"/>
        <dbReference type="ChEBI" id="CHEBI:78520"/>
        <dbReference type="ChEBI" id="CHEBI:78521"/>
        <dbReference type="ChEBI" id="CHEBI:456216"/>
    </reaction>
</comment>
<dbReference type="SUPFAM" id="SSF141000">
    <property type="entry name" value="Glu-tRNAGln amidotransferase C subunit"/>
    <property type="match status" value="1"/>
</dbReference>